<dbReference type="AlphaFoldDB" id="A0A8X7S813"/>
<name>A0A8X7S813_BRACI</name>
<protein>
    <submittedName>
        <fullName evidence="1">Uncharacterized protein</fullName>
    </submittedName>
</protein>
<keyword evidence="2" id="KW-1185">Reference proteome</keyword>
<proteinExistence type="predicted"/>
<reference evidence="1 2" key="1">
    <citation type="submission" date="2020-02" db="EMBL/GenBank/DDBJ databases">
        <authorList>
            <person name="Ma Q."/>
            <person name="Huang Y."/>
            <person name="Song X."/>
            <person name="Pei D."/>
        </authorList>
    </citation>
    <scope>NUCLEOTIDE SEQUENCE [LARGE SCALE GENOMIC DNA]</scope>
    <source>
        <strain evidence="1">Sxm20200214</strain>
        <tissue evidence="1">Leaf</tissue>
    </source>
</reference>
<gene>
    <name evidence="1" type="ORF">Bca52824_030276</name>
</gene>
<organism evidence="1 2">
    <name type="scientific">Brassica carinata</name>
    <name type="common">Ethiopian mustard</name>
    <name type="synonym">Abyssinian cabbage</name>
    <dbReference type="NCBI Taxonomy" id="52824"/>
    <lineage>
        <taxon>Eukaryota</taxon>
        <taxon>Viridiplantae</taxon>
        <taxon>Streptophyta</taxon>
        <taxon>Embryophyta</taxon>
        <taxon>Tracheophyta</taxon>
        <taxon>Spermatophyta</taxon>
        <taxon>Magnoliopsida</taxon>
        <taxon>eudicotyledons</taxon>
        <taxon>Gunneridae</taxon>
        <taxon>Pentapetalae</taxon>
        <taxon>rosids</taxon>
        <taxon>malvids</taxon>
        <taxon>Brassicales</taxon>
        <taxon>Brassicaceae</taxon>
        <taxon>Brassiceae</taxon>
        <taxon>Brassica</taxon>
    </lineage>
</organism>
<dbReference type="Proteomes" id="UP000886595">
    <property type="component" value="Unassembled WGS sequence"/>
</dbReference>
<comment type="caution">
    <text evidence="1">The sequence shown here is derived from an EMBL/GenBank/DDBJ whole genome shotgun (WGS) entry which is preliminary data.</text>
</comment>
<sequence>MEARMTSSAPPLKLLILFAIISLLLFLSSYPRYRYELSSAPLTTSEETMPHLFSEEATFPGECCLC</sequence>
<accession>A0A8X7S813</accession>
<evidence type="ECO:0000313" key="1">
    <source>
        <dbReference type="EMBL" id="KAG2301625.1"/>
    </source>
</evidence>
<evidence type="ECO:0000313" key="2">
    <source>
        <dbReference type="Proteomes" id="UP000886595"/>
    </source>
</evidence>
<dbReference type="EMBL" id="JAAMPC010000007">
    <property type="protein sequence ID" value="KAG2301625.1"/>
    <property type="molecule type" value="Genomic_DNA"/>
</dbReference>